<protein>
    <submittedName>
        <fullName evidence="2">Uncharacterized protein</fullName>
    </submittedName>
</protein>
<evidence type="ECO:0000256" key="1">
    <source>
        <dbReference type="SAM" id="MobiDB-lite"/>
    </source>
</evidence>
<comment type="caution">
    <text evidence="2">The sequence shown here is derived from an EMBL/GenBank/DDBJ whole genome shotgun (WGS) entry which is preliminary data.</text>
</comment>
<dbReference type="AlphaFoldDB" id="A0ABD0KXY9"/>
<proteinExistence type="predicted"/>
<reference evidence="2 3" key="1">
    <citation type="journal article" date="2023" name="Sci. Data">
        <title>Genome assembly of the Korean intertidal mud-creeper Batillaria attramentaria.</title>
        <authorList>
            <person name="Patra A.K."/>
            <person name="Ho P.T."/>
            <person name="Jun S."/>
            <person name="Lee S.J."/>
            <person name="Kim Y."/>
            <person name="Won Y.J."/>
        </authorList>
    </citation>
    <scope>NUCLEOTIDE SEQUENCE [LARGE SCALE GENOMIC DNA]</scope>
    <source>
        <strain evidence="2">Wonlab-2016</strain>
    </source>
</reference>
<feature type="compositionally biased region" description="Polar residues" evidence="1">
    <location>
        <begin position="7"/>
        <end position="29"/>
    </location>
</feature>
<dbReference type="Proteomes" id="UP001519460">
    <property type="component" value="Unassembled WGS sequence"/>
</dbReference>
<evidence type="ECO:0000313" key="3">
    <source>
        <dbReference type="Proteomes" id="UP001519460"/>
    </source>
</evidence>
<organism evidence="2 3">
    <name type="scientific">Batillaria attramentaria</name>
    <dbReference type="NCBI Taxonomy" id="370345"/>
    <lineage>
        <taxon>Eukaryota</taxon>
        <taxon>Metazoa</taxon>
        <taxon>Spiralia</taxon>
        <taxon>Lophotrochozoa</taxon>
        <taxon>Mollusca</taxon>
        <taxon>Gastropoda</taxon>
        <taxon>Caenogastropoda</taxon>
        <taxon>Sorbeoconcha</taxon>
        <taxon>Cerithioidea</taxon>
        <taxon>Batillariidae</taxon>
        <taxon>Batillaria</taxon>
    </lineage>
</organism>
<sequence>ATVDTVELNQHKQLISSGDAGSSEAQGCSQEEKDKGRDLEARSCFGQPVALMSRVMGAPPSEWDIFRSATTKVVT</sequence>
<feature type="compositionally biased region" description="Basic and acidic residues" evidence="1">
    <location>
        <begin position="30"/>
        <end position="40"/>
    </location>
</feature>
<gene>
    <name evidence="2" type="ORF">BaRGS_00016684</name>
</gene>
<evidence type="ECO:0000313" key="2">
    <source>
        <dbReference type="EMBL" id="KAK7492020.1"/>
    </source>
</evidence>
<dbReference type="EMBL" id="JACVVK020000107">
    <property type="protein sequence ID" value="KAK7492020.1"/>
    <property type="molecule type" value="Genomic_DNA"/>
</dbReference>
<keyword evidence="3" id="KW-1185">Reference proteome</keyword>
<feature type="non-terminal residue" evidence="2">
    <location>
        <position position="1"/>
    </location>
</feature>
<accession>A0ABD0KXY9</accession>
<feature type="region of interest" description="Disordered" evidence="1">
    <location>
        <begin position="1"/>
        <end position="40"/>
    </location>
</feature>
<name>A0ABD0KXY9_9CAEN</name>